<dbReference type="SMART" id="SM00487">
    <property type="entry name" value="DEXDc"/>
    <property type="match status" value="1"/>
</dbReference>
<dbReference type="Pfam" id="PF19833">
    <property type="entry name" value="RecG_dom3_C"/>
    <property type="match status" value="1"/>
</dbReference>
<dbReference type="InterPro" id="IPR045562">
    <property type="entry name" value="RecG_dom3_C"/>
</dbReference>
<dbReference type="InterPro" id="IPR014001">
    <property type="entry name" value="Helicase_ATP-bd"/>
</dbReference>
<keyword evidence="12" id="KW-1185">Reference proteome</keyword>
<evidence type="ECO:0000256" key="3">
    <source>
        <dbReference type="ARBA" id="ARBA00022801"/>
    </source>
</evidence>
<evidence type="ECO:0000259" key="10">
    <source>
        <dbReference type="PROSITE" id="PS51194"/>
    </source>
</evidence>
<name>A0ABS4XB41_9MICC</name>
<comment type="caution">
    <text evidence="11">The sequence shown here is derived from an EMBL/GenBank/DDBJ whole genome shotgun (WGS) entry which is preliminary data.</text>
</comment>
<sequence length="738" mass="80565">MMDDLDFIATTPLDRVLGGATARKVQQAFGYETVGQMLGHFPRRYMEVGELSNISELPIGEEVTIVAQVESINQRRMHSRSGFLLQVAVRDAIGPDQSMLKMTFFNGYEAKRDLQIGATAMFSGKVTLYQNHLELTHPEYSLLETVEEADPRPIPIYPATAKFPNKKIRDVMSLIVAGTSEKGFPEFIPETVLKNQHLSTRSTAYAEIHGPESLAQGYAARKRFAFEEAFLLQLALLQRRAHRRLQPAIARAGRSDGLLAAFERTLPYTLTDGQVQAGAEIAEDLLRGHPMNRLLQGEVGSGKTLVALRAMLQVIDSGGQTALLAPTEVLAQQHHQSIRKLLGDLGKLGERGADPMATRVDLLTGSATAGERKRVLLGAASGETGILVGTHALLSDVVSFADLGLVVVDEQHRFGVEQRDLLRAKAANPPHMLVMTATPIPRTVAMTVFGDLEVSLMKSLPPGRAPISTHLVPLQLPHMQARLFSRMAEEVAKGHQVYVVCPRITEAVVEDDAPPVLVDQIEVNGSGSPAAAKPASMTVEKMMNLLGTMPAFARTEIRQLHGRMSSEEKAAAMGDFDSGRASILVSTTVIEVGVDVHNATLMVIVDAENFGISQLHQLRGRIGRGLYPGTCLMTTWLDAEHPSVSRLRAVESTTDGFLLAESDLQERREGDILGASQSGSRSTLKVLRVIKDSKLIARARDAAEQIIESRQGLDAYPLLRKAVEEWVDEDMQAFLERG</sequence>
<keyword evidence="6" id="KW-0238">DNA-binding</keyword>
<evidence type="ECO:0000256" key="8">
    <source>
        <dbReference type="ARBA" id="ARBA00049819"/>
    </source>
</evidence>
<dbReference type="InterPro" id="IPR001650">
    <property type="entry name" value="Helicase_C-like"/>
</dbReference>
<proteinExistence type="predicted"/>
<dbReference type="PANTHER" id="PTHR47964">
    <property type="entry name" value="ATP-DEPENDENT DNA HELICASE HOMOLOG RECG, CHLOROPLASTIC"/>
    <property type="match status" value="1"/>
</dbReference>
<feature type="domain" description="Helicase ATP-binding" evidence="9">
    <location>
        <begin position="284"/>
        <end position="457"/>
    </location>
</feature>
<dbReference type="EMBL" id="JAGIOF010000001">
    <property type="protein sequence ID" value="MBP2385591.1"/>
    <property type="molecule type" value="Genomic_DNA"/>
</dbReference>
<keyword evidence="2" id="KW-0227">DNA damage</keyword>
<dbReference type="Proteomes" id="UP001296993">
    <property type="component" value="Unassembled WGS sequence"/>
</dbReference>
<keyword evidence="7" id="KW-0234">DNA repair</keyword>
<evidence type="ECO:0000313" key="12">
    <source>
        <dbReference type="Proteomes" id="UP001296993"/>
    </source>
</evidence>
<evidence type="ECO:0000313" key="11">
    <source>
        <dbReference type="EMBL" id="MBP2385591.1"/>
    </source>
</evidence>
<dbReference type="PANTHER" id="PTHR47964:SF1">
    <property type="entry name" value="ATP-DEPENDENT DNA HELICASE HOMOLOG RECG, CHLOROPLASTIC"/>
    <property type="match status" value="1"/>
</dbReference>
<evidence type="ECO:0000259" key="9">
    <source>
        <dbReference type="PROSITE" id="PS51192"/>
    </source>
</evidence>
<keyword evidence="3 11" id="KW-0378">Hydrolase</keyword>
<dbReference type="SUPFAM" id="SSF50249">
    <property type="entry name" value="Nucleic acid-binding proteins"/>
    <property type="match status" value="1"/>
</dbReference>
<dbReference type="SMART" id="SM00490">
    <property type="entry name" value="HELICc"/>
    <property type="match status" value="1"/>
</dbReference>
<protein>
    <recommendedName>
        <fullName evidence="8">Probable DNA 3'-5' helicase RecG</fullName>
    </recommendedName>
</protein>
<dbReference type="SUPFAM" id="SSF52540">
    <property type="entry name" value="P-loop containing nucleoside triphosphate hydrolases"/>
    <property type="match status" value="2"/>
</dbReference>
<dbReference type="PROSITE" id="PS51192">
    <property type="entry name" value="HELICASE_ATP_BIND_1"/>
    <property type="match status" value="1"/>
</dbReference>
<keyword evidence="5" id="KW-0067">ATP-binding</keyword>
<keyword evidence="1" id="KW-0547">Nucleotide-binding</keyword>
<dbReference type="Pfam" id="PF17191">
    <property type="entry name" value="RecG_wedge"/>
    <property type="match status" value="1"/>
</dbReference>
<feature type="domain" description="Helicase C-terminal" evidence="10">
    <location>
        <begin position="503"/>
        <end position="670"/>
    </location>
</feature>
<evidence type="ECO:0000256" key="6">
    <source>
        <dbReference type="ARBA" id="ARBA00023125"/>
    </source>
</evidence>
<dbReference type="PROSITE" id="PS51194">
    <property type="entry name" value="HELICASE_CTER"/>
    <property type="match status" value="1"/>
</dbReference>
<dbReference type="GO" id="GO:0003678">
    <property type="term" value="F:DNA helicase activity"/>
    <property type="evidence" value="ECO:0007669"/>
    <property type="project" value="UniProtKB-EC"/>
</dbReference>
<reference evidence="11 12" key="1">
    <citation type="submission" date="2021-03" db="EMBL/GenBank/DDBJ databases">
        <title>Sequencing the genomes of 1000 actinobacteria strains.</title>
        <authorList>
            <person name="Klenk H.-P."/>
        </authorList>
    </citation>
    <scope>NUCLEOTIDE SEQUENCE [LARGE SCALE GENOMIC DNA]</scope>
    <source>
        <strain evidence="11 12">DSM 15797</strain>
    </source>
</reference>
<dbReference type="GO" id="GO:0016787">
    <property type="term" value="F:hydrolase activity"/>
    <property type="evidence" value="ECO:0007669"/>
    <property type="project" value="UniProtKB-KW"/>
</dbReference>
<evidence type="ECO:0000256" key="4">
    <source>
        <dbReference type="ARBA" id="ARBA00022806"/>
    </source>
</evidence>
<accession>A0ABS4XB41</accession>
<evidence type="ECO:0000256" key="2">
    <source>
        <dbReference type="ARBA" id="ARBA00022763"/>
    </source>
</evidence>
<dbReference type="Gene3D" id="2.40.50.140">
    <property type="entry name" value="Nucleic acid-binding proteins"/>
    <property type="match status" value="1"/>
</dbReference>
<evidence type="ECO:0000256" key="7">
    <source>
        <dbReference type="ARBA" id="ARBA00023204"/>
    </source>
</evidence>
<dbReference type="RefSeq" id="WP_245356270.1">
    <property type="nucleotide sequence ID" value="NZ_BAAAJY010000007.1"/>
</dbReference>
<organism evidence="11 12">
    <name type="scientific">Paeniglutamicibacter kerguelensis</name>
    <dbReference type="NCBI Taxonomy" id="254788"/>
    <lineage>
        <taxon>Bacteria</taxon>
        <taxon>Bacillati</taxon>
        <taxon>Actinomycetota</taxon>
        <taxon>Actinomycetes</taxon>
        <taxon>Micrococcales</taxon>
        <taxon>Micrococcaceae</taxon>
        <taxon>Paeniglutamicibacter</taxon>
    </lineage>
</organism>
<dbReference type="Pfam" id="PF00271">
    <property type="entry name" value="Helicase_C"/>
    <property type="match status" value="1"/>
</dbReference>
<dbReference type="InterPro" id="IPR033454">
    <property type="entry name" value="RecG_wedge"/>
</dbReference>
<keyword evidence="4 11" id="KW-0347">Helicase</keyword>
<dbReference type="InterPro" id="IPR012340">
    <property type="entry name" value="NA-bd_OB-fold"/>
</dbReference>
<dbReference type="Pfam" id="PF00270">
    <property type="entry name" value="DEAD"/>
    <property type="match status" value="1"/>
</dbReference>
<gene>
    <name evidence="11" type="ORF">JOF47_001102</name>
</gene>
<dbReference type="InterPro" id="IPR027417">
    <property type="entry name" value="P-loop_NTPase"/>
</dbReference>
<dbReference type="InterPro" id="IPR011545">
    <property type="entry name" value="DEAD/DEAH_box_helicase_dom"/>
</dbReference>
<evidence type="ECO:0000256" key="5">
    <source>
        <dbReference type="ARBA" id="ARBA00022840"/>
    </source>
</evidence>
<evidence type="ECO:0000256" key="1">
    <source>
        <dbReference type="ARBA" id="ARBA00022741"/>
    </source>
</evidence>
<dbReference type="Gene3D" id="3.40.50.300">
    <property type="entry name" value="P-loop containing nucleotide triphosphate hydrolases"/>
    <property type="match status" value="2"/>
</dbReference>
<dbReference type="InterPro" id="IPR047112">
    <property type="entry name" value="RecG/Mfd"/>
</dbReference>
<dbReference type="CDD" id="cd04488">
    <property type="entry name" value="RecG_wedge_OBF"/>
    <property type="match status" value="1"/>
</dbReference>